<comment type="similarity">
    <text evidence="1">Belongs to the NAD(P)-dependent epimerase/dehydratase family.</text>
</comment>
<dbReference type="EMBL" id="AGDV01000010">
    <property type="protein sequence ID" value="EMB33705.1"/>
    <property type="molecule type" value="Genomic_DNA"/>
</dbReference>
<comment type="caution">
    <text evidence="4">The sequence shown here is derived from an EMBL/GenBank/DDBJ whole genome shotgun (WGS) entry which is preliminary data.</text>
</comment>
<dbReference type="CDD" id="cd05272">
    <property type="entry name" value="TDH_SDR_e"/>
    <property type="match status" value="1"/>
</dbReference>
<dbReference type="PANTHER" id="PTHR42687:SF1">
    <property type="entry name" value="L-THREONINE 3-DEHYDROGENASE, MITOCHONDRIAL"/>
    <property type="match status" value="1"/>
</dbReference>
<dbReference type="GO" id="GO:0008743">
    <property type="term" value="F:L-threonine 3-dehydrogenase activity"/>
    <property type="evidence" value="ECO:0007669"/>
    <property type="project" value="TreeGrafter"/>
</dbReference>
<dbReference type="InterPro" id="IPR051225">
    <property type="entry name" value="NAD(P)_epim/dehydratase"/>
</dbReference>
<feature type="region of interest" description="Disordered" evidence="2">
    <location>
        <begin position="328"/>
        <end position="381"/>
    </location>
</feature>
<evidence type="ECO:0000256" key="1">
    <source>
        <dbReference type="ARBA" id="ARBA00007637"/>
    </source>
</evidence>
<dbReference type="RefSeq" id="WP_002684038.1">
    <property type="nucleotide sequence ID" value="NZ_CM001795.1"/>
</dbReference>
<dbReference type="SUPFAM" id="SSF51735">
    <property type="entry name" value="NAD(P)-binding Rossmann-fold domains"/>
    <property type="match status" value="1"/>
</dbReference>
<organism evidence="4">
    <name type="scientific">Treponema denticola H-22</name>
    <dbReference type="NCBI Taxonomy" id="999432"/>
    <lineage>
        <taxon>Bacteria</taxon>
        <taxon>Pseudomonadati</taxon>
        <taxon>Spirochaetota</taxon>
        <taxon>Spirochaetia</taxon>
        <taxon>Spirochaetales</taxon>
        <taxon>Treponemataceae</taxon>
        <taxon>Treponema</taxon>
    </lineage>
</organism>
<feature type="compositionally biased region" description="Low complexity" evidence="2">
    <location>
        <begin position="328"/>
        <end position="355"/>
    </location>
</feature>
<dbReference type="GO" id="GO:0006567">
    <property type="term" value="P:L-threonine catabolic process"/>
    <property type="evidence" value="ECO:0007669"/>
    <property type="project" value="TreeGrafter"/>
</dbReference>
<gene>
    <name evidence="4" type="ORF">HMPREF9726_01085</name>
</gene>
<reference evidence="4" key="1">
    <citation type="submission" date="2012-01" db="EMBL/GenBank/DDBJ databases">
        <title>The Genome Sequence of Treponema denticola H-22.</title>
        <authorList>
            <consortium name="The Broad Institute Genome Sequencing Platform"/>
            <person name="Earl A."/>
            <person name="Ward D."/>
            <person name="Feldgarden M."/>
            <person name="Gevers D."/>
            <person name="Blanton J.M."/>
            <person name="Fenno C.J."/>
            <person name="Baranova O.V."/>
            <person name="Mathney J."/>
            <person name="Dewhirst F.E."/>
            <person name="Izard J."/>
            <person name="Young S.K."/>
            <person name="Zeng Q."/>
            <person name="Gargeya S."/>
            <person name="Fitzgerald M."/>
            <person name="Haas B."/>
            <person name="Abouelleil A."/>
            <person name="Alvarado L."/>
            <person name="Arachchi H.M."/>
            <person name="Berlin A."/>
            <person name="Chapman S.B."/>
            <person name="Gearin G."/>
            <person name="Goldberg J."/>
            <person name="Griggs A."/>
            <person name="Gujja S."/>
            <person name="Hansen M."/>
            <person name="Heiman D."/>
            <person name="Howarth C."/>
            <person name="Larimer J."/>
            <person name="Lui A."/>
            <person name="MacDonald P.J.P."/>
            <person name="McCowen C."/>
            <person name="Montmayeur A."/>
            <person name="Murphy C."/>
            <person name="Neiman D."/>
            <person name="Pearson M."/>
            <person name="Priest M."/>
            <person name="Roberts A."/>
            <person name="Saif S."/>
            <person name="Shea T."/>
            <person name="Sisk P."/>
            <person name="Stolte C."/>
            <person name="Sykes S."/>
            <person name="Wortman J."/>
            <person name="Nusbaum C."/>
            <person name="Birren B."/>
        </authorList>
    </citation>
    <scope>NUCLEOTIDE SEQUENCE [LARGE SCALE GENOMIC DNA]</scope>
    <source>
        <strain evidence="4">H-22</strain>
    </source>
</reference>
<accession>A0A0E2E4Y2</accession>
<evidence type="ECO:0000256" key="2">
    <source>
        <dbReference type="SAM" id="MobiDB-lite"/>
    </source>
</evidence>
<dbReference type="Gene3D" id="3.40.50.720">
    <property type="entry name" value="NAD(P)-binding Rossmann-like Domain"/>
    <property type="match status" value="1"/>
</dbReference>
<proteinExistence type="inferred from homology"/>
<dbReference type="AlphaFoldDB" id="A0A0E2E4Y2"/>
<dbReference type="Pfam" id="PF01370">
    <property type="entry name" value="Epimerase"/>
    <property type="match status" value="1"/>
</dbReference>
<sequence length="381" mass="41817">MTKRKILVTGSLGQIGSELVMFLRKEYGNDNVIASDIEKKDVPKVIGSGPFEKLDVLDGKKTLEVCKKYKVNTIIHLAALLSAVAEKNPQLAYQINLTGLHNMLELSREQKYSLFVPSSIAAFGPSTPADKTPQDTIQRPTSMYGVTKVAGELLCDYYHQKFGVDTRGVRFPGLISYEALPGGGTTDYAVHIYYEALKKGAYTSFIKKGTLMDMMYMPDALNAIFKLLEADPAKLKHRNAFNITAMSFAPETIAAEIKKHIPKFKMSYDIDPVRQAIADSWPNSLDDSCAKKEWGWKPKYNLESMTKDMLEKLSEKLGIELPNAKPAAVKVSTAKAPAAKKPAKSAKPTKTTKPAKPAEKVSKAAAKKPAAKPSKGTAKKK</sequence>
<feature type="domain" description="NAD-dependent epimerase/dehydratase" evidence="3">
    <location>
        <begin position="6"/>
        <end position="243"/>
    </location>
</feature>
<dbReference type="InterPro" id="IPR036291">
    <property type="entry name" value="NAD(P)-bd_dom_sf"/>
</dbReference>
<evidence type="ECO:0000313" key="4">
    <source>
        <dbReference type="EMBL" id="EMB33705.1"/>
    </source>
</evidence>
<name>A0A0E2E4Y2_TREDN</name>
<evidence type="ECO:0000259" key="3">
    <source>
        <dbReference type="Pfam" id="PF01370"/>
    </source>
</evidence>
<dbReference type="Proteomes" id="UP000011705">
    <property type="component" value="Chromosome"/>
</dbReference>
<dbReference type="InterPro" id="IPR001509">
    <property type="entry name" value="Epimerase_deHydtase"/>
</dbReference>
<feature type="compositionally biased region" description="Low complexity" evidence="2">
    <location>
        <begin position="371"/>
        <end position="381"/>
    </location>
</feature>
<protein>
    <recommendedName>
        <fullName evidence="3">NAD-dependent epimerase/dehydratase domain-containing protein</fullName>
    </recommendedName>
</protein>
<dbReference type="PANTHER" id="PTHR42687">
    <property type="entry name" value="L-THREONINE 3-DEHYDROGENASE"/>
    <property type="match status" value="1"/>
</dbReference>
<dbReference type="FunFam" id="3.40.50.720:FF:000077">
    <property type="entry name" value="L-threonine 3-dehydrogenase, mitochondrial"/>
    <property type="match status" value="1"/>
</dbReference>
<dbReference type="HOGENOM" id="CLU_007383_19_1_12"/>
<dbReference type="PATRIC" id="fig|999432.5.peg.1131"/>